<dbReference type="Proteomes" id="UP000309038">
    <property type="component" value="Unassembled WGS sequence"/>
</dbReference>
<evidence type="ECO:0000256" key="6">
    <source>
        <dbReference type="ARBA" id="ARBA00023136"/>
    </source>
</evidence>
<keyword evidence="4 8" id="KW-0812">Transmembrane</keyword>
<accession>A0A4S4KAJ0</accession>
<keyword evidence="6 8" id="KW-0472">Membrane</keyword>
<feature type="transmembrane region" description="Helical" evidence="8">
    <location>
        <begin position="71"/>
        <end position="92"/>
    </location>
</feature>
<feature type="domain" description="CSC1/OSCA1-like N-terminal transmembrane" evidence="11">
    <location>
        <begin position="66"/>
        <end position="217"/>
    </location>
</feature>
<dbReference type="InterPro" id="IPR032880">
    <property type="entry name" value="CSC1/OSCA1-like_N"/>
</dbReference>
<dbReference type="Pfam" id="PF13967">
    <property type="entry name" value="RSN1_TM"/>
    <property type="match status" value="1"/>
</dbReference>
<dbReference type="PANTHER" id="PTHR13018:SF143">
    <property type="entry name" value="CSC1_OSCA1-LIKE 7TM REGION DOMAIN-CONTAINING PROTEIN"/>
    <property type="match status" value="1"/>
</dbReference>
<feature type="transmembrane region" description="Helical" evidence="8">
    <location>
        <begin position="760"/>
        <end position="783"/>
    </location>
</feature>
<feature type="transmembrane region" description="Helical" evidence="8">
    <location>
        <begin position="506"/>
        <end position="532"/>
    </location>
</feature>
<protein>
    <recommendedName>
        <fullName evidence="15">DUF221-domain-containing protein</fullName>
    </recommendedName>
</protein>
<comment type="similarity">
    <text evidence="2">Belongs to the CSC1 (TC 1.A.17) family.</text>
</comment>
<dbReference type="Pfam" id="PF02714">
    <property type="entry name" value="RSN1_7TM"/>
    <property type="match status" value="1"/>
</dbReference>
<evidence type="ECO:0000256" key="3">
    <source>
        <dbReference type="ARBA" id="ARBA00022448"/>
    </source>
</evidence>
<feature type="domain" description="10TM putative phosphate transporter extracellular tail" evidence="10">
    <location>
        <begin position="911"/>
        <end position="976"/>
    </location>
</feature>
<feature type="region of interest" description="Disordered" evidence="7">
    <location>
        <begin position="307"/>
        <end position="354"/>
    </location>
</feature>
<dbReference type="InterPro" id="IPR003864">
    <property type="entry name" value="CSC1/OSCA1-like_7TM"/>
</dbReference>
<organism evidence="13 14">
    <name type="scientific">Hermanssonia centrifuga</name>
    <dbReference type="NCBI Taxonomy" id="98765"/>
    <lineage>
        <taxon>Eukaryota</taxon>
        <taxon>Fungi</taxon>
        <taxon>Dikarya</taxon>
        <taxon>Basidiomycota</taxon>
        <taxon>Agaricomycotina</taxon>
        <taxon>Agaricomycetes</taxon>
        <taxon>Polyporales</taxon>
        <taxon>Meruliaceae</taxon>
        <taxon>Hermanssonia</taxon>
    </lineage>
</organism>
<dbReference type="AlphaFoldDB" id="A0A4S4KAJ0"/>
<dbReference type="Pfam" id="PF14703">
    <property type="entry name" value="PHM7_cyt"/>
    <property type="match status" value="1"/>
</dbReference>
<dbReference type="Pfam" id="PF12621">
    <property type="entry name" value="PHM7_ext"/>
    <property type="match status" value="1"/>
</dbReference>
<feature type="transmembrane region" description="Helical" evidence="8">
    <location>
        <begin position="552"/>
        <end position="579"/>
    </location>
</feature>
<evidence type="ECO:0000256" key="2">
    <source>
        <dbReference type="ARBA" id="ARBA00007779"/>
    </source>
</evidence>
<keyword evidence="3" id="KW-0813">Transport</keyword>
<sequence>MNGRMCLECHGDPRLDGADVAFSVPGSLSAIKYTLLAFPSTPFVLAGRPLLAMSNINDATSASTKAFVTSLVFNAVVFAAELAAFTLLRPYFPAIYQPRTYVPPEGKRAQSLTHNLFLWPLAVFNADYRAIKEANGLDAYFFVRFLRMVTRILLPIWLISWAVLLPLTSVRTSNSGKTGLDKFSFGNVGTNSQSRYAAHLILAWFFTIWIWWNIKREMAHFITMRQRWLIEPSYANSAQASTVLIRGVPQRYLTESALTKLFSYLPGGVAKVWLNRDLKDMPDLYDRRLAACKKLESAETSLLNTATKLRNKQAKQQAKQAKKMGNSVGNTDVSEAGRTSDSRPLTDPSIMDADTERNLPLAEVLVPKDKRPTHRLPLSFLPFSLPLIGEIVDSIDWARDEIVNTSAELKERRRTLAVDVAHSSTLPPPATNHPDTIKPQDDSQTYPPLNSAFILFNRQIAAHLSAQSLTHHEPYRMAERHLGVDPSDVIWANLNMNPYEARIRVAISWGFTLGLIILWAFPVAFVGIVSNIPSLCLTYSWLAWICKLPSVIVGIISGILPPVLLAVLMMLLPIVLRLLSKFEGTPTRSAVELSLMNRFFLFQVLHSFLIVTLAAGIIASLETLLKNPASIPSTLATYLPQASNFFLTYIILQGLSGTAAGFLTIVPLILYYVKLFILGSTPRSVYKIKYGLRNVSWGTLFPSTTLLLVITLAYSIISPIINGLACFSFFLFYQLWKYLFLWQLEQPKSGETGGLFFPKAIQHVFVGMYIQQICLAGLFFLAQDENKKSSAVPEGALMVVLIAFTAFFHLIIVNSYWPLIHALPLSLADRTHGIDDNRRVAEQELADDASIAETPEKTTDVALRRRSSAATNSSFHTADGKANRTSPSLHNSPTSASQSSEDPNLPDPNVKPVDEDAGPKEFYHPASVEPQQVVWLPQDVLGLAEAEERENRERGILVSSEDARMDAKGHVDIQGTRPVGRLGRCELAVSVDEP</sequence>
<dbReference type="EMBL" id="SGPJ01000469">
    <property type="protein sequence ID" value="THG94297.1"/>
    <property type="molecule type" value="Genomic_DNA"/>
</dbReference>
<evidence type="ECO:0000259" key="11">
    <source>
        <dbReference type="Pfam" id="PF13967"/>
    </source>
</evidence>
<feature type="compositionally biased region" description="Polar residues" evidence="7">
    <location>
        <begin position="883"/>
        <end position="902"/>
    </location>
</feature>
<evidence type="ECO:0000313" key="13">
    <source>
        <dbReference type="EMBL" id="THG94297.1"/>
    </source>
</evidence>
<reference evidence="13 14" key="1">
    <citation type="submission" date="2019-02" db="EMBL/GenBank/DDBJ databases">
        <title>Genome sequencing of the rare red list fungi Phlebia centrifuga.</title>
        <authorList>
            <person name="Buettner E."/>
            <person name="Kellner H."/>
        </authorList>
    </citation>
    <scope>NUCLEOTIDE SEQUENCE [LARGE SCALE GENOMIC DNA]</scope>
    <source>
        <strain evidence="13 14">DSM 108282</strain>
    </source>
</reference>
<evidence type="ECO:0000256" key="7">
    <source>
        <dbReference type="SAM" id="MobiDB-lite"/>
    </source>
</evidence>
<feature type="transmembrane region" description="Helical" evidence="8">
    <location>
        <begin position="30"/>
        <end position="51"/>
    </location>
</feature>
<feature type="transmembrane region" description="Helical" evidence="8">
    <location>
        <begin position="600"/>
        <end position="625"/>
    </location>
</feature>
<evidence type="ECO:0008006" key="15">
    <source>
        <dbReference type="Google" id="ProtNLM"/>
    </source>
</evidence>
<feature type="transmembrane region" description="Helical" evidence="8">
    <location>
        <begin position="645"/>
        <end position="673"/>
    </location>
</feature>
<feature type="compositionally biased region" description="Basic and acidic residues" evidence="7">
    <location>
        <begin position="912"/>
        <end position="923"/>
    </location>
</feature>
<evidence type="ECO:0000256" key="1">
    <source>
        <dbReference type="ARBA" id="ARBA00004141"/>
    </source>
</evidence>
<evidence type="ECO:0000259" key="10">
    <source>
        <dbReference type="Pfam" id="PF12621"/>
    </source>
</evidence>
<evidence type="ECO:0000313" key="14">
    <source>
        <dbReference type="Proteomes" id="UP000309038"/>
    </source>
</evidence>
<feature type="compositionally biased region" description="Basic and acidic residues" evidence="7">
    <location>
        <begin position="854"/>
        <end position="863"/>
    </location>
</feature>
<feature type="transmembrane region" description="Helical" evidence="8">
    <location>
        <begin position="795"/>
        <end position="817"/>
    </location>
</feature>
<evidence type="ECO:0000259" key="12">
    <source>
        <dbReference type="Pfam" id="PF14703"/>
    </source>
</evidence>
<feature type="transmembrane region" description="Helical" evidence="8">
    <location>
        <begin position="694"/>
        <end position="714"/>
    </location>
</feature>
<evidence type="ECO:0000259" key="9">
    <source>
        <dbReference type="Pfam" id="PF02714"/>
    </source>
</evidence>
<evidence type="ECO:0000256" key="4">
    <source>
        <dbReference type="ARBA" id="ARBA00022692"/>
    </source>
</evidence>
<dbReference type="InterPro" id="IPR027815">
    <property type="entry name" value="CSC1/OSCA1-like_cyt"/>
</dbReference>
<proteinExistence type="inferred from homology"/>
<name>A0A4S4KAJ0_9APHY</name>
<keyword evidence="5 8" id="KW-1133">Transmembrane helix</keyword>
<evidence type="ECO:0000256" key="5">
    <source>
        <dbReference type="ARBA" id="ARBA00022989"/>
    </source>
</evidence>
<gene>
    <name evidence="13" type="ORF">EW026_g7153</name>
</gene>
<dbReference type="InterPro" id="IPR045122">
    <property type="entry name" value="Csc1-like"/>
</dbReference>
<comment type="subcellular location">
    <subcellularLocation>
        <location evidence="1">Membrane</location>
        <topology evidence="1">Multi-pass membrane protein</topology>
    </subcellularLocation>
</comment>
<dbReference type="GO" id="GO:0005227">
    <property type="term" value="F:calcium-activated cation channel activity"/>
    <property type="evidence" value="ECO:0007669"/>
    <property type="project" value="InterPro"/>
</dbReference>
<feature type="compositionally biased region" description="Polar residues" evidence="7">
    <location>
        <begin position="327"/>
        <end position="343"/>
    </location>
</feature>
<feature type="transmembrane region" description="Helical" evidence="8">
    <location>
        <begin position="196"/>
        <end position="214"/>
    </location>
</feature>
<dbReference type="GO" id="GO:0005886">
    <property type="term" value="C:plasma membrane"/>
    <property type="evidence" value="ECO:0007669"/>
    <property type="project" value="TreeGrafter"/>
</dbReference>
<dbReference type="PANTHER" id="PTHR13018">
    <property type="entry name" value="PROBABLE MEMBRANE PROTEIN DUF221-RELATED"/>
    <property type="match status" value="1"/>
</dbReference>
<comment type="caution">
    <text evidence="13">The sequence shown here is derived from an EMBL/GenBank/DDBJ whole genome shotgun (WGS) entry which is preliminary data.</text>
</comment>
<keyword evidence="14" id="KW-1185">Reference proteome</keyword>
<feature type="domain" description="CSC1/OSCA1-like cytosolic" evidence="12">
    <location>
        <begin position="241"/>
        <end position="415"/>
    </location>
</feature>
<feature type="transmembrane region" description="Helical" evidence="8">
    <location>
        <begin position="152"/>
        <end position="170"/>
    </location>
</feature>
<feature type="domain" description="CSC1/OSCA1-like 7TM region" evidence="9">
    <location>
        <begin position="506"/>
        <end position="779"/>
    </location>
</feature>
<dbReference type="InterPro" id="IPR022257">
    <property type="entry name" value="PHM7_ext"/>
</dbReference>
<evidence type="ECO:0000256" key="8">
    <source>
        <dbReference type="SAM" id="Phobius"/>
    </source>
</evidence>
<feature type="region of interest" description="Disordered" evidence="7">
    <location>
        <begin position="845"/>
        <end position="926"/>
    </location>
</feature>
<feature type="region of interest" description="Disordered" evidence="7">
    <location>
        <begin position="423"/>
        <end position="442"/>
    </location>
</feature>